<dbReference type="GO" id="GO:0005856">
    <property type="term" value="C:cytoskeleton"/>
    <property type="evidence" value="ECO:0007669"/>
    <property type="project" value="UniProtKB-SubCell"/>
</dbReference>
<comment type="similarity">
    <text evidence="2">Belongs to the thymosin beta family.</text>
</comment>
<dbReference type="InterPro" id="IPR001152">
    <property type="entry name" value="Beta-thymosin"/>
</dbReference>
<organism evidence="7 8">
    <name type="scientific">Gouania willdenowi</name>
    <name type="common">Blunt-snouted clingfish</name>
    <name type="synonym">Lepadogaster willdenowi</name>
    <dbReference type="NCBI Taxonomy" id="441366"/>
    <lineage>
        <taxon>Eukaryota</taxon>
        <taxon>Metazoa</taxon>
        <taxon>Chordata</taxon>
        <taxon>Craniata</taxon>
        <taxon>Vertebrata</taxon>
        <taxon>Euteleostomi</taxon>
        <taxon>Actinopterygii</taxon>
        <taxon>Neopterygii</taxon>
        <taxon>Teleostei</taxon>
        <taxon>Neoteleostei</taxon>
        <taxon>Acanthomorphata</taxon>
        <taxon>Ovalentaria</taxon>
        <taxon>Blenniimorphae</taxon>
        <taxon>Blenniiformes</taxon>
        <taxon>Gobiesocoidei</taxon>
        <taxon>Gobiesocidae</taxon>
        <taxon>Gobiesocinae</taxon>
        <taxon>Gouania</taxon>
    </lineage>
</organism>
<dbReference type="GO" id="GO:0007015">
    <property type="term" value="P:actin filament organization"/>
    <property type="evidence" value="ECO:0007669"/>
    <property type="project" value="InterPro"/>
</dbReference>
<dbReference type="PANTHER" id="PTHR12021:SF26">
    <property type="entry name" value="THYMOSIN BETA"/>
    <property type="match status" value="1"/>
</dbReference>
<protein>
    <submittedName>
        <fullName evidence="7">Uncharacterized protein</fullName>
    </submittedName>
</protein>
<evidence type="ECO:0000313" key="7">
    <source>
        <dbReference type="Ensembl" id="ENSGWIP00000027772.1"/>
    </source>
</evidence>
<evidence type="ECO:0000256" key="6">
    <source>
        <dbReference type="ARBA" id="ARBA00025497"/>
    </source>
</evidence>
<keyword evidence="5" id="KW-0206">Cytoskeleton</keyword>
<dbReference type="GO" id="GO:0003785">
    <property type="term" value="F:actin monomer binding"/>
    <property type="evidence" value="ECO:0007669"/>
    <property type="project" value="InterPro"/>
</dbReference>
<comment type="subcellular location">
    <subcellularLocation>
        <location evidence="1">Cytoplasm</location>
        <location evidence="1">Cytoskeleton</location>
    </subcellularLocation>
</comment>
<dbReference type="Pfam" id="PF01290">
    <property type="entry name" value="Thymosin"/>
    <property type="match status" value="1"/>
</dbReference>
<dbReference type="GO" id="GO:0005737">
    <property type="term" value="C:cytoplasm"/>
    <property type="evidence" value="ECO:0007669"/>
    <property type="project" value="TreeGrafter"/>
</dbReference>
<dbReference type="FunFam" id="1.20.5.520:FF:000001">
    <property type="entry name" value="Thymosin beta"/>
    <property type="match status" value="1"/>
</dbReference>
<sequence length="77" mass="8561">MADKPNFSEVTTFDKTKLKKADTQEKNTLPTKEICSIDPTMAAMQYHPNPSLAMRVLSPTEGSWSSVGKQLVTLYLV</sequence>
<accession>A0A8C5GBC8</accession>
<dbReference type="PANTHER" id="PTHR12021">
    <property type="entry name" value="THYMOSIN BETA"/>
    <property type="match status" value="1"/>
</dbReference>
<name>A0A8C5GBC8_GOUWI</name>
<dbReference type="Ensembl" id="ENSGWIT00000030290.1">
    <property type="protein sequence ID" value="ENSGWIP00000027772.1"/>
    <property type="gene ID" value="ENSGWIG00000014494.1"/>
</dbReference>
<evidence type="ECO:0000256" key="2">
    <source>
        <dbReference type="ARBA" id="ARBA00009511"/>
    </source>
</evidence>
<dbReference type="CDD" id="cd22059">
    <property type="entry name" value="WH2_BetaT"/>
    <property type="match status" value="1"/>
</dbReference>
<reference evidence="7" key="1">
    <citation type="submission" date="2020-06" db="EMBL/GenBank/DDBJ databases">
        <authorList>
            <consortium name="Wellcome Sanger Institute Data Sharing"/>
        </authorList>
    </citation>
    <scope>NUCLEOTIDE SEQUENCE [LARGE SCALE GENOMIC DNA]</scope>
</reference>
<evidence type="ECO:0000256" key="5">
    <source>
        <dbReference type="ARBA" id="ARBA00023212"/>
    </source>
</evidence>
<reference evidence="7" key="3">
    <citation type="submission" date="2025-09" db="UniProtKB">
        <authorList>
            <consortium name="Ensembl"/>
        </authorList>
    </citation>
    <scope>IDENTIFICATION</scope>
</reference>
<dbReference type="InterPro" id="IPR038386">
    <property type="entry name" value="Beta-thymosin_sf"/>
</dbReference>
<proteinExistence type="inferred from homology"/>
<evidence type="ECO:0000313" key="8">
    <source>
        <dbReference type="Proteomes" id="UP000694680"/>
    </source>
</evidence>
<dbReference type="GO" id="GO:0030334">
    <property type="term" value="P:regulation of cell migration"/>
    <property type="evidence" value="ECO:0007669"/>
    <property type="project" value="TreeGrafter"/>
</dbReference>
<evidence type="ECO:0000256" key="3">
    <source>
        <dbReference type="ARBA" id="ARBA00022490"/>
    </source>
</evidence>
<evidence type="ECO:0000256" key="1">
    <source>
        <dbReference type="ARBA" id="ARBA00004245"/>
    </source>
</evidence>
<reference evidence="7" key="2">
    <citation type="submission" date="2025-08" db="UniProtKB">
        <authorList>
            <consortium name="Ensembl"/>
        </authorList>
    </citation>
    <scope>IDENTIFICATION</scope>
</reference>
<evidence type="ECO:0000256" key="4">
    <source>
        <dbReference type="ARBA" id="ARBA00023203"/>
    </source>
</evidence>
<keyword evidence="4" id="KW-0009">Actin-binding</keyword>
<keyword evidence="3" id="KW-0963">Cytoplasm</keyword>
<keyword evidence="8" id="KW-1185">Reference proteome</keyword>
<dbReference type="Proteomes" id="UP000694680">
    <property type="component" value="Chromosome 21"/>
</dbReference>
<dbReference type="Gene3D" id="1.20.5.520">
    <property type="entry name" value="Single helix bin"/>
    <property type="match status" value="1"/>
</dbReference>
<dbReference type="AlphaFoldDB" id="A0A8C5GBC8"/>
<comment type="function">
    <text evidence="6">Plays an important role in the organization of the cytoskeleton. Binds to and sequesters actin monomers (G actin) and therefore inhibits actin polymerization.</text>
</comment>